<dbReference type="EMBL" id="JAEFBK010000001">
    <property type="protein sequence ID" value="KAG7644693.1"/>
    <property type="molecule type" value="Genomic_DNA"/>
</dbReference>
<dbReference type="Proteomes" id="UP000694240">
    <property type="component" value="Chromosome 1"/>
</dbReference>
<organism evidence="1 2">
    <name type="scientific">Arabidopsis thaliana x Arabidopsis arenosa</name>
    <dbReference type="NCBI Taxonomy" id="1240361"/>
    <lineage>
        <taxon>Eukaryota</taxon>
        <taxon>Viridiplantae</taxon>
        <taxon>Streptophyta</taxon>
        <taxon>Embryophyta</taxon>
        <taxon>Tracheophyta</taxon>
        <taxon>Spermatophyta</taxon>
        <taxon>Magnoliopsida</taxon>
        <taxon>eudicotyledons</taxon>
        <taxon>Gunneridae</taxon>
        <taxon>Pentapetalae</taxon>
        <taxon>rosids</taxon>
        <taxon>malvids</taxon>
        <taxon>Brassicales</taxon>
        <taxon>Brassicaceae</taxon>
        <taxon>Camelineae</taxon>
        <taxon>Arabidopsis</taxon>
    </lineage>
</organism>
<proteinExistence type="predicted"/>
<comment type="caution">
    <text evidence="1">The sequence shown here is derived from an EMBL/GenBank/DDBJ whole genome shotgun (WGS) entry which is preliminary data.</text>
</comment>
<protein>
    <submittedName>
        <fullName evidence="1">Uncharacterized protein</fullName>
    </submittedName>
</protein>
<name>A0A8T2GCV9_9BRAS</name>
<accession>A0A8T2GCV9</accession>
<reference evidence="1 2" key="1">
    <citation type="submission" date="2020-12" db="EMBL/GenBank/DDBJ databases">
        <title>Concerted genomic and epigenomic changes stabilize Arabidopsis allopolyploids.</title>
        <authorList>
            <person name="Chen Z."/>
        </authorList>
    </citation>
    <scope>NUCLEOTIDE SEQUENCE [LARGE SCALE GENOMIC DNA]</scope>
    <source>
        <strain evidence="1">Allo738</strain>
        <tissue evidence="1">Leaf</tissue>
    </source>
</reference>
<evidence type="ECO:0000313" key="1">
    <source>
        <dbReference type="EMBL" id="KAG7644693.1"/>
    </source>
</evidence>
<evidence type="ECO:0000313" key="2">
    <source>
        <dbReference type="Proteomes" id="UP000694240"/>
    </source>
</evidence>
<gene>
    <name evidence="1" type="ORF">ISN45_At01g000570</name>
</gene>
<sequence length="71" mass="8163">MRKGLMDRPCPPICTSVECSSTPMHCGTLYGQCTYDPYWYGFLMDIKVKLKWATGHKPIQICNWTMITVKS</sequence>
<dbReference type="AlphaFoldDB" id="A0A8T2GCV9"/>
<keyword evidence="2" id="KW-1185">Reference proteome</keyword>